<dbReference type="EMBL" id="CAJRGZ010000023">
    <property type="protein sequence ID" value="CAG5179267.1"/>
    <property type="molecule type" value="Genomic_DNA"/>
</dbReference>
<proteinExistence type="predicted"/>
<feature type="transmembrane region" description="Helical" evidence="1">
    <location>
        <begin position="266"/>
        <end position="286"/>
    </location>
</feature>
<dbReference type="Proteomes" id="UP000676310">
    <property type="component" value="Unassembled WGS sequence"/>
</dbReference>
<dbReference type="AlphaFoldDB" id="A0A8J2I8U0"/>
<name>A0A8J2I8U0_9PLEO</name>
<evidence type="ECO:0000256" key="1">
    <source>
        <dbReference type="SAM" id="Phobius"/>
    </source>
</evidence>
<gene>
    <name evidence="2" type="ORF">ALTATR162_LOCUS9117</name>
</gene>
<comment type="caution">
    <text evidence="2">The sequence shown here is derived from an EMBL/GenBank/DDBJ whole genome shotgun (WGS) entry which is preliminary data.</text>
</comment>
<dbReference type="OrthoDB" id="3669546at2759"/>
<evidence type="ECO:0000313" key="2">
    <source>
        <dbReference type="EMBL" id="CAG5179267.1"/>
    </source>
</evidence>
<feature type="transmembrane region" description="Helical" evidence="1">
    <location>
        <begin position="194"/>
        <end position="215"/>
    </location>
</feature>
<organism evidence="2 3">
    <name type="scientific">Alternaria atra</name>
    <dbReference type="NCBI Taxonomy" id="119953"/>
    <lineage>
        <taxon>Eukaryota</taxon>
        <taxon>Fungi</taxon>
        <taxon>Dikarya</taxon>
        <taxon>Ascomycota</taxon>
        <taxon>Pezizomycotina</taxon>
        <taxon>Dothideomycetes</taxon>
        <taxon>Pleosporomycetidae</taxon>
        <taxon>Pleosporales</taxon>
        <taxon>Pleosporineae</taxon>
        <taxon>Pleosporaceae</taxon>
        <taxon>Alternaria</taxon>
        <taxon>Alternaria sect. Ulocladioides</taxon>
    </lineage>
</organism>
<feature type="transmembrane region" description="Helical" evidence="1">
    <location>
        <begin position="292"/>
        <end position="313"/>
    </location>
</feature>
<feature type="transmembrane region" description="Helical" evidence="1">
    <location>
        <begin position="357"/>
        <end position="384"/>
    </location>
</feature>
<evidence type="ECO:0000313" key="3">
    <source>
        <dbReference type="Proteomes" id="UP000676310"/>
    </source>
</evidence>
<dbReference type="GeneID" id="67021303"/>
<sequence>MWAFKALTTLFGLGLWFKSPLPTSNVEVVVVTYLAFEAPLVLPTVTVTETIGVPATAITHAIPTTFSTPMSVSSRPRLNPYKYTSPDHTEFRYRANVGLCLQDRVSTAHAMTVPQYSKFDFAVFVATIFTVVITAWWVTILSMGTDRAMRNLEQVPAYIDASFRHTGCCIGYVCVLLAWAGLLSDYWIGWSDGYVIWPKIFSSLLSYPLVLIVHFRLPPIKCIPLLCKRFAKTVANGIVQWIARQANDWYEGRTSKRRIDKIFERPTTAIAIGECLFPATCVAFPNDPTFPQIVMVFTTDLLFFGWNFILVVVKLRIRSWKQIPTHTMDIIRITVQITFGLGQEDLSWKIWIGSYEAFLKGVCTVFSVTWGLIKTFLGAIWIALKMGKAIYARTCVRIMAIRLHDGLTKREVKTYEDKVHNAYCETSTYNWSETTQLFLRYQAALEDNAALWARIEDVIRFYNPVNSCEIGEKCVGYRGTIIELIHDVNFLRLLCCAMLNAHHNLLYGRMPNDINAEHRYQPSQLEFRTVADPRTGLYFGYKEHTISSVNKHDLGRDYEMQVKRYAMDIEKEPLRMSGILACKNRRPGNVPDNFDPFVNDHWVFSGAIPGLNIPPYKSEHNPFNILDKRAHVIVNPESFFGPQIEDFAVQGRLARWGDSRAMKTKVAPFDRDEINKFVSGMQFGAVPLRQHKLSSLPKLGAYSSDPCPTGEPRKIDFPLYKNFA</sequence>
<keyword evidence="3" id="KW-1185">Reference proteome</keyword>
<dbReference type="RefSeq" id="XP_043172685.1">
    <property type="nucleotide sequence ID" value="XM_043316750.1"/>
</dbReference>
<reference evidence="2" key="1">
    <citation type="submission" date="2021-05" db="EMBL/GenBank/DDBJ databases">
        <authorList>
            <person name="Stam R."/>
        </authorList>
    </citation>
    <scope>NUCLEOTIDE SEQUENCE</scope>
    <source>
        <strain evidence="2">CS162</strain>
    </source>
</reference>
<keyword evidence="1" id="KW-0472">Membrane</keyword>
<keyword evidence="1" id="KW-0812">Transmembrane</keyword>
<protein>
    <submittedName>
        <fullName evidence="2">Uncharacterized protein</fullName>
    </submittedName>
</protein>
<keyword evidence="1" id="KW-1133">Transmembrane helix</keyword>
<accession>A0A8J2I8U0</accession>
<feature type="transmembrane region" description="Helical" evidence="1">
    <location>
        <begin position="162"/>
        <end position="182"/>
    </location>
</feature>
<feature type="transmembrane region" description="Helical" evidence="1">
    <location>
        <begin position="121"/>
        <end position="141"/>
    </location>
</feature>